<reference evidence="1" key="1">
    <citation type="submission" date="2021-02" db="EMBL/GenBank/DDBJ databases">
        <authorList>
            <person name="Dougan E. K."/>
            <person name="Rhodes N."/>
            <person name="Thang M."/>
            <person name="Chan C."/>
        </authorList>
    </citation>
    <scope>NUCLEOTIDE SEQUENCE</scope>
</reference>
<comment type="caution">
    <text evidence="1">The sequence shown here is derived from an EMBL/GenBank/DDBJ whole genome shotgun (WGS) entry which is preliminary data.</text>
</comment>
<protein>
    <submittedName>
        <fullName evidence="1">Uncharacterized protein</fullName>
    </submittedName>
</protein>
<dbReference type="AlphaFoldDB" id="A0A813KUK4"/>
<dbReference type="EMBL" id="CAJNNW010032472">
    <property type="protein sequence ID" value="CAE8713250.1"/>
    <property type="molecule type" value="Genomic_DNA"/>
</dbReference>
<sequence>MVVVPRGADCWTQGYSQELCCDPEAPEHIRTQCWDEVFLPENCCDNRAQPRMKVQLAMMNTVAVPLEVDLPDGASLEPCLGRLREWKSYSGFLRASGHPSLPGTHIRQDRGRPMLCEEIGGDFYVLAFTVEQANFSNAEDFAGLGTPRAQEETFGFCVPRECQADTVGRWLVPLWLWPGMASLARAGIGSTDQEDQLTWLQTQKQLGSAALVGDMFPRPCGTCEAVLNWVWVHHPLKNRGMPLIYSMEKWSSAWPSLSILTWLPLALLSVHAAYWAAAAGRGLMSCFQCCLWLCTCSSSQTGRRRRGRSRCNTPLQALGESSIVRFAPLRVFFAARAPQVADPQQSLEGVLSASTCCGVWLYIYLCIAMREVPLRHTAAFVPSWYHIKRQAWALAEGLASLLLIHHPVLGTKSPCHNLAVFEALFQAVTVTVTELIALLTAGLPQGLRAVAQLVVGGAHAAHVASLGEVSPNPTDHIHYNNATFTKSAAFVNSLRWHTNTNFTSPQFAAEVCRNVPMPSASMTLDMHALTTGVTM</sequence>
<evidence type="ECO:0000313" key="1">
    <source>
        <dbReference type="EMBL" id="CAE8713250.1"/>
    </source>
</evidence>
<gene>
    <name evidence="1" type="ORF">PGLA2088_LOCUS37415</name>
</gene>
<evidence type="ECO:0000313" key="2">
    <source>
        <dbReference type="Proteomes" id="UP000626109"/>
    </source>
</evidence>
<proteinExistence type="predicted"/>
<name>A0A813KUK4_POLGL</name>
<accession>A0A813KUK4</accession>
<dbReference type="Proteomes" id="UP000626109">
    <property type="component" value="Unassembled WGS sequence"/>
</dbReference>
<organism evidence="1 2">
    <name type="scientific">Polarella glacialis</name>
    <name type="common">Dinoflagellate</name>
    <dbReference type="NCBI Taxonomy" id="89957"/>
    <lineage>
        <taxon>Eukaryota</taxon>
        <taxon>Sar</taxon>
        <taxon>Alveolata</taxon>
        <taxon>Dinophyceae</taxon>
        <taxon>Suessiales</taxon>
        <taxon>Suessiaceae</taxon>
        <taxon>Polarella</taxon>
    </lineage>
</organism>